<dbReference type="InterPro" id="IPR050640">
    <property type="entry name" value="Bact_2-comp_sensor_kinase"/>
</dbReference>
<dbReference type="PANTHER" id="PTHR34220">
    <property type="entry name" value="SENSOR HISTIDINE KINASE YPDA"/>
    <property type="match status" value="1"/>
</dbReference>
<keyword evidence="1" id="KW-1133">Transmembrane helix</keyword>
<dbReference type="GO" id="GO:0000155">
    <property type="term" value="F:phosphorelay sensor kinase activity"/>
    <property type="evidence" value="ECO:0007669"/>
    <property type="project" value="InterPro"/>
</dbReference>
<feature type="transmembrane region" description="Helical" evidence="1">
    <location>
        <begin position="7"/>
        <end position="25"/>
    </location>
</feature>
<feature type="transmembrane region" description="Helical" evidence="1">
    <location>
        <begin position="463"/>
        <end position="483"/>
    </location>
</feature>
<evidence type="ECO:0000313" key="4">
    <source>
        <dbReference type="Proteomes" id="UP000244956"/>
    </source>
</evidence>
<proteinExistence type="predicted"/>
<dbReference type="Gene3D" id="3.30.565.10">
    <property type="entry name" value="Histidine kinase-like ATPase, C-terminal domain"/>
    <property type="match status" value="1"/>
</dbReference>
<keyword evidence="1" id="KW-0472">Membrane</keyword>
<feature type="domain" description="Signal transduction histidine kinase internal region" evidence="2">
    <location>
        <begin position="502"/>
        <end position="581"/>
    </location>
</feature>
<evidence type="ECO:0000259" key="2">
    <source>
        <dbReference type="Pfam" id="PF06580"/>
    </source>
</evidence>
<dbReference type="SUPFAM" id="SSF55874">
    <property type="entry name" value="ATPase domain of HSP90 chaperone/DNA topoisomerase II/histidine kinase"/>
    <property type="match status" value="1"/>
</dbReference>
<keyword evidence="4" id="KW-1185">Reference proteome</keyword>
<dbReference type="AlphaFoldDB" id="A0A2U2B6S7"/>
<name>A0A2U2B6S7_9BACT</name>
<evidence type="ECO:0000313" key="3">
    <source>
        <dbReference type="EMBL" id="PWD98778.1"/>
    </source>
</evidence>
<sequence>MKRTNSTWLFAMVISIPISLIIIAIQPIDFDELKFYVQSKIITDKADFPRVIYEDLNNDYFSEKVEFRKDPFSKKACLLIQSTTNQFKDQINLKGSIDEVNNTLLVGDLFKDAFKDAAVVTREKDSLFLILVDMNLDSTGYHIKDQQHEVFLDTIWENRYGEYDYLVDIKLRDTDKDGYNEVFVSLLAGFSVFPRRLYKFDITKGKLFRSNTDGACGHWNLTFSDLDKDGIEEAIGVMPSRWNISDTSKFLYHDKDAYLMAFDSKLKHFFKPIRFKGIYSSLQHQIIERKNQNLIGLLNNSRLKNIDNQTLFICNNKGQIIAQKGFKEKKNLIRYNLLASIKDSLLNVFDRATGEKISFSVNLKKIDKFKLPTSGRFSKIKLKLNPKGKLNTLFFNISKGEYYLEYNEAFHKIPEIPPFIANTSSCSVKENGPNQQWNDLVIYHDGTEHLIKIAPTGYSWAQYPFYTAICIILFSFVFLLLNYQRKQVEARYQEKEKLKELELRSVFSQLNPHFTFNVLNSVGASILMENKEIAYNQLIKLSNIIRFILVKAKAQSLMLKEEIEFVEQYLSIEKNRFGEKLEYTIELDESVDMKIEVPKMIIQVFVENSLKHGISSKLEGGSVKISISPKNNNPLITIEDDGIGRIKAKQNNTHSTGKGIRTITEYIELFNKQKNRNINFKIEDGSYSEGFGTRVLISL</sequence>
<accession>A0A2U2B6S7</accession>
<dbReference type="EMBL" id="QEWP01000011">
    <property type="protein sequence ID" value="PWD98778.1"/>
    <property type="molecule type" value="Genomic_DNA"/>
</dbReference>
<reference evidence="3 4" key="1">
    <citation type="submission" date="2018-05" db="EMBL/GenBank/DDBJ databases">
        <title>Marinilabilia rubrum sp. nov., isolated from saltern sediment.</title>
        <authorList>
            <person name="Zhang R."/>
        </authorList>
    </citation>
    <scope>NUCLEOTIDE SEQUENCE [LARGE SCALE GENOMIC DNA]</scope>
    <source>
        <strain evidence="3 4">WTE16</strain>
    </source>
</reference>
<gene>
    <name evidence="3" type="ORF">DDZ16_13650</name>
</gene>
<dbReference type="Proteomes" id="UP000244956">
    <property type="component" value="Unassembled WGS sequence"/>
</dbReference>
<dbReference type="GO" id="GO:0016020">
    <property type="term" value="C:membrane"/>
    <property type="evidence" value="ECO:0007669"/>
    <property type="project" value="InterPro"/>
</dbReference>
<dbReference type="SUPFAM" id="SSF69318">
    <property type="entry name" value="Integrin alpha N-terminal domain"/>
    <property type="match status" value="1"/>
</dbReference>
<dbReference type="OrthoDB" id="9809908at2"/>
<organism evidence="3 4">
    <name type="scientific">Marinilabilia rubra</name>
    <dbReference type="NCBI Taxonomy" id="2162893"/>
    <lineage>
        <taxon>Bacteria</taxon>
        <taxon>Pseudomonadati</taxon>
        <taxon>Bacteroidota</taxon>
        <taxon>Bacteroidia</taxon>
        <taxon>Marinilabiliales</taxon>
        <taxon>Marinilabiliaceae</taxon>
        <taxon>Marinilabilia</taxon>
    </lineage>
</organism>
<dbReference type="InterPro" id="IPR010559">
    <property type="entry name" value="Sig_transdc_His_kin_internal"/>
</dbReference>
<dbReference type="InterPro" id="IPR036890">
    <property type="entry name" value="HATPase_C_sf"/>
</dbReference>
<protein>
    <recommendedName>
        <fullName evidence="2">Signal transduction histidine kinase internal region domain-containing protein</fullName>
    </recommendedName>
</protein>
<dbReference type="Pfam" id="PF06580">
    <property type="entry name" value="His_kinase"/>
    <property type="match status" value="1"/>
</dbReference>
<dbReference type="PANTHER" id="PTHR34220:SF7">
    <property type="entry name" value="SENSOR HISTIDINE KINASE YPDA"/>
    <property type="match status" value="1"/>
</dbReference>
<evidence type="ECO:0000256" key="1">
    <source>
        <dbReference type="SAM" id="Phobius"/>
    </source>
</evidence>
<comment type="caution">
    <text evidence="3">The sequence shown here is derived from an EMBL/GenBank/DDBJ whole genome shotgun (WGS) entry which is preliminary data.</text>
</comment>
<keyword evidence="1" id="KW-0812">Transmembrane</keyword>
<dbReference type="InterPro" id="IPR028994">
    <property type="entry name" value="Integrin_alpha_N"/>
</dbReference>
<dbReference type="RefSeq" id="WP_109265040.1">
    <property type="nucleotide sequence ID" value="NZ_QEWP01000011.1"/>
</dbReference>